<evidence type="ECO:0000256" key="1">
    <source>
        <dbReference type="SAM" id="Phobius"/>
    </source>
</evidence>
<keyword evidence="1" id="KW-0472">Membrane</keyword>
<evidence type="ECO:0000313" key="3">
    <source>
        <dbReference type="Proteomes" id="UP000199161"/>
    </source>
</evidence>
<keyword evidence="3" id="KW-1185">Reference proteome</keyword>
<gene>
    <name evidence="2" type="ORF">SAMN05444422_105169</name>
</gene>
<proteinExistence type="predicted"/>
<dbReference type="OrthoDB" id="204150at2157"/>
<evidence type="ECO:0000313" key="2">
    <source>
        <dbReference type="EMBL" id="SFC18423.1"/>
    </source>
</evidence>
<sequence length="133" mass="14978">MVETAIGFVLGAIIGAIATATGSYLLYWKRERDATRRLRRAFAEELRAYDHLDELIADGGYERVTTRVDPPVIYESAADDLGLLAEEEIGRLVAFYSALYWLDGLEDPEDKKERIESVAEKRRAALEGLALER</sequence>
<organism evidence="2 3">
    <name type="scientific">Natronobacterium haloterrestre</name>
    <name type="common">Halobiforma haloterrestris</name>
    <dbReference type="NCBI Taxonomy" id="148448"/>
    <lineage>
        <taxon>Archaea</taxon>
        <taxon>Methanobacteriati</taxon>
        <taxon>Methanobacteriota</taxon>
        <taxon>Stenosarchaea group</taxon>
        <taxon>Halobacteria</taxon>
        <taxon>Halobacteriales</taxon>
        <taxon>Natrialbaceae</taxon>
        <taxon>Natronobacterium</taxon>
    </lineage>
</organism>
<reference evidence="3" key="1">
    <citation type="submission" date="2016-10" db="EMBL/GenBank/DDBJ databases">
        <authorList>
            <person name="Varghese N."/>
            <person name="Submissions S."/>
        </authorList>
    </citation>
    <scope>NUCLEOTIDE SEQUENCE [LARGE SCALE GENOMIC DNA]</scope>
    <source>
        <strain evidence="3">DSM 13078</strain>
    </source>
</reference>
<dbReference type="RefSeq" id="WP_089788169.1">
    <property type="nucleotide sequence ID" value="NZ_FOKW01000005.1"/>
</dbReference>
<accession>A0A1I1HAB1</accession>
<keyword evidence="1" id="KW-0812">Transmembrane</keyword>
<protein>
    <submittedName>
        <fullName evidence="2">Uncharacterized protein</fullName>
    </submittedName>
</protein>
<dbReference type="AlphaFoldDB" id="A0A1I1HAB1"/>
<feature type="transmembrane region" description="Helical" evidence="1">
    <location>
        <begin position="6"/>
        <end position="27"/>
    </location>
</feature>
<dbReference type="Proteomes" id="UP000199161">
    <property type="component" value="Unassembled WGS sequence"/>
</dbReference>
<dbReference type="EMBL" id="FOKW01000005">
    <property type="protein sequence ID" value="SFC18423.1"/>
    <property type="molecule type" value="Genomic_DNA"/>
</dbReference>
<name>A0A1I1HAB1_NATHA</name>
<keyword evidence="1" id="KW-1133">Transmembrane helix</keyword>